<proteinExistence type="predicted"/>
<evidence type="ECO:0000256" key="1">
    <source>
        <dbReference type="SAM" id="Phobius"/>
    </source>
</evidence>
<protein>
    <submittedName>
        <fullName evidence="2">Integral membrane protein</fullName>
    </submittedName>
</protein>
<feature type="transmembrane region" description="Helical" evidence="1">
    <location>
        <begin position="88"/>
        <end position="113"/>
    </location>
</feature>
<accession>A0A0R2JQB3</accession>
<comment type="caution">
    <text evidence="2">The sequence shown here is derived from an EMBL/GenBank/DDBJ whole genome shotgun (WGS) entry which is preliminary data.</text>
</comment>
<dbReference type="EMBL" id="JQCD01000024">
    <property type="protein sequence ID" value="KRN76679.1"/>
    <property type="molecule type" value="Genomic_DNA"/>
</dbReference>
<dbReference type="PATRIC" id="fig|1620.3.peg.188"/>
<evidence type="ECO:0000313" key="2">
    <source>
        <dbReference type="EMBL" id="KRN76679.1"/>
    </source>
</evidence>
<name>A0A0R2JQB3_9LACO</name>
<dbReference type="Pfam" id="PF22564">
    <property type="entry name" value="HAAS"/>
    <property type="match status" value="1"/>
</dbReference>
<feature type="transmembrane region" description="Helical" evidence="1">
    <location>
        <begin position="119"/>
        <end position="143"/>
    </location>
</feature>
<dbReference type="Proteomes" id="UP000051673">
    <property type="component" value="Unassembled WGS sequence"/>
</dbReference>
<organism evidence="2 3">
    <name type="scientific">Weissella minor</name>
    <dbReference type="NCBI Taxonomy" id="1620"/>
    <lineage>
        <taxon>Bacteria</taxon>
        <taxon>Bacillati</taxon>
        <taxon>Bacillota</taxon>
        <taxon>Bacilli</taxon>
        <taxon>Lactobacillales</taxon>
        <taxon>Lactobacillaceae</taxon>
        <taxon>Weissella</taxon>
    </lineage>
</organism>
<gene>
    <name evidence="2" type="ORF">IV67_GL000184</name>
</gene>
<reference evidence="2 3" key="1">
    <citation type="journal article" date="2015" name="Genome Announc.">
        <title>Expanding the biotechnology potential of lactobacilli through comparative genomics of 213 strains and associated genera.</title>
        <authorList>
            <person name="Sun Z."/>
            <person name="Harris H.M."/>
            <person name="McCann A."/>
            <person name="Guo C."/>
            <person name="Argimon S."/>
            <person name="Zhang W."/>
            <person name="Yang X."/>
            <person name="Jeffery I.B."/>
            <person name="Cooney J.C."/>
            <person name="Kagawa T.F."/>
            <person name="Liu W."/>
            <person name="Song Y."/>
            <person name="Salvetti E."/>
            <person name="Wrobel A."/>
            <person name="Rasinkangas P."/>
            <person name="Parkhill J."/>
            <person name="Rea M.C."/>
            <person name="O'Sullivan O."/>
            <person name="Ritari J."/>
            <person name="Douillard F.P."/>
            <person name="Paul Ross R."/>
            <person name="Yang R."/>
            <person name="Briner A.E."/>
            <person name="Felis G.E."/>
            <person name="de Vos W.M."/>
            <person name="Barrangou R."/>
            <person name="Klaenhammer T.R."/>
            <person name="Caufield P.W."/>
            <person name="Cui Y."/>
            <person name="Zhang H."/>
            <person name="O'Toole P.W."/>
        </authorList>
    </citation>
    <scope>NUCLEOTIDE SEQUENCE [LARGE SCALE GENOMIC DNA]</scope>
    <source>
        <strain evidence="2 3">DSM 20014</strain>
    </source>
</reference>
<feature type="transmembrane region" description="Helical" evidence="1">
    <location>
        <begin position="155"/>
        <end position="177"/>
    </location>
</feature>
<keyword evidence="1" id="KW-1133">Transmembrane helix</keyword>
<keyword evidence="1" id="KW-0472">Membrane</keyword>
<dbReference type="RefSeq" id="WP_057787270.1">
    <property type="nucleotide sequence ID" value="NZ_JQCD01000024.1"/>
</dbReference>
<dbReference type="STRING" id="1620.IV67_GL000184"/>
<dbReference type="OrthoDB" id="2194328at2"/>
<evidence type="ECO:0000313" key="3">
    <source>
        <dbReference type="Proteomes" id="UP000051673"/>
    </source>
</evidence>
<sequence>MFNDYFAEVRNYLNGIPTRDQQEMVQFYEEQALDADWTVDQMVEKYGTPKQLARSLRLEYAMDVDDGQAGLGETEYPQSKSKNRTQMIWLIVLALLASPILFLLAIILVPMILGILMGFVSLIIGIYVAVIGVLAGGIAAIIAGISVWSSSTATGIFLMGAGVLLTGLVVIFAPIVWNVTKWLFEMFIKFMKWIGRKLVSRRQNSQVKEG</sequence>
<keyword evidence="1" id="KW-0812">Transmembrane</keyword>
<keyword evidence="3" id="KW-1185">Reference proteome</keyword>
<dbReference type="AlphaFoldDB" id="A0A0R2JQB3"/>